<evidence type="ECO:0000313" key="1">
    <source>
        <dbReference type="EMBL" id="SVD91415.1"/>
    </source>
</evidence>
<name>A0A382Z8K6_9ZZZZ</name>
<accession>A0A382Z8K6</accession>
<protein>
    <submittedName>
        <fullName evidence="1">Uncharacterized protein</fullName>
    </submittedName>
</protein>
<dbReference type="EMBL" id="UINC01181633">
    <property type="protein sequence ID" value="SVD91415.1"/>
    <property type="molecule type" value="Genomic_DNA"/>
</dbReference>
<organism evidence="1">
    <name type="scientific">marine metagenome</name>
    <dbReference type="NCBI Taxonomy" id="408172"/>
    <lineage>
        <taxon>unclassified sequences</taxon>
        <taxon>metagenomes</taxon>
        <taxon>ecological metagenomes</taxon>
    </lineage>
</organism>
<reference evidence="1" key="1">
    <citation type="submission" date="2018-05" db="EMBL/GenBank/DDBJ databases">
        <authorList>
            <person name="Lanie J.A."/>
            <person name="Ng W.-L."/>
            <person name="Kazmierczak K.M."/>
            <person name="Andrzejewski T.M."/>
            <person name="Davidsen T.M."/>
            <person name="Wayne K.J."/>
            <person name="Tettelin H."/>
            <person name="Glass J.I."/>
            <person name="Rusch D."/>
            <person name="Podicherti R."/>
            <person name="Tsui H.-C.T."/>
            <person name="Winkler M.E."/>
        </authorList>
    </citation>
    <scope>NUCLEOTIDE SEQUENCE</scope>
</reference>
<sequence length="121" mass="13629">MTVEQKTPHPSALTHLPSYAPSLLLRIANWTAEKLEMLGLRPLRVNTKHHHDLLARGSRDAATLEGPNWLVEEEALDALWHAEMQSIDASMDRGKQPLSARLAMFGGARLALDRRCSIYRH</sequence>
<feature type="non-terminal residue" evidence="1">
    <location>
        <position position="121"/>
    </location>
</feature>
<gene>
    <name evidence="1" type="ORF">METZ01_LOCUS444269</name>
</gene>
<dbReference type="AlphaFoldDB" id="A0A382Z8K6"/>
<proteinExistence type="predicted"/>